<gene>
    <name evidence="2" type="ORF">L228DRAFT_173199</name>
</gene>
<name>A0A165AIC5_XYLHT</name>
<dbReference type="EMBL" id="KV407462">
    <property type="protein sequence ID" value="KZF20526.1"/>
    <property type="molecule type" value="Genomic_DNA"/>
</dbReference>
<evidence type="ECO:0000256" key="1">
    <source>
        <dbReference type="SAM" id="Phobius"/>
    </source>
</evidence>
<evidence type="ECO:0000313" key="2">
    <source>
        <dbReference type="EMBL" id="KZF20526.1"/>
    </source>
</evidence>
<dbReference type="RefSeq" id="XP_018186081.1">
    <property type="nucleotide sequence ID" value="XM_018329502.1"/>
</dbReference>
<organism evidence="2 3">
    <name type="scientific">Xylona heveae (strain CBS 132557 / TC161)</name>
    <dbReference type="NCBI Taxonomy" id="1328760"/>
    <lineage>
        <taxon>Eukaryota</taxon>
        <taxon>Fungi</taxon>
        <taxon>Dikarya</taxon>
        <taxon>Ascomycota</taxon>
        <taxon>Pezizomycotina</taxon>
        <taxon>Xylonomycetes</taxon>
        <taxon>Xylonales</taxon>
        <taxon>Xylonaceae</taxon>
        <taxon>Xylona</taxon>
    </lineage>
</organism>
<keyword evidence="1" id="KW-0812">Transmembrane</keyword>
<dbReference type="AlphaFoldDB" id="A0A165AIC5"/>
<keyword evidence="3" id="KW-1185">Reference proteome</keyword>
<feature type="transmembrane region" description="Helical" evidence="1">
    <location>
        <begin position="29"/>
        <end position="49"/>
    </location>
</feature>
<dbReference type="Proteomes" id="UP000076632">
    <property type="component" value="Unassembled WGS sequence"/>
</dbReference>
<dbReference type="InParanoid" id="A0A165AIC5"/>
<accession>A0A165AIC5</accession>
<keyword evidence="1" id="KW-1133">Transmembrane helix</keyword>
<evidence type="ECO:0000313" key="3">
    <source>
        <dbReference type="Proteomes" id="UP000076632"/>
    </source>
</evidence>
<proteinExistence type="predicted"/>
<reference evidence="2 3" key="1">
    <citation type="journal article" date="2016" name="Fungal Biol.">
        <title>The genome of Xylona heveae provides a window into fungal endophytism.</title>
        <authorList>
            <person name="Gazis R."/>
            <person name="Kuo A."/>
            <person name="Riley R."/>
            <person name="LaButti K."/>
            <person name="Lipzen A."/>
            <person name="Lin J."/>
            <person name="Amirebrahimi M."/>
            <person name="Hesse C.N."/>
            <person name="Spatafora J.W."/>
            <person name="Henrissat B."/>
            <person name="Hainaut M."/>
            <person name="Grigoriev I.V."/>
            <person name="Hibbett D.S."/>
        </authorList>
    </citation>
    <scope>NUCLEOTIDE SEQUENCE [LARGE SCALE GENOMIC DNA]</scope>
    <source>
        <strain evidence="2 3">TC161</strain>
    </source>
</reference>
<protein>
    <submittedName>
        <fullName evidence="2">Uncharacterized protein</fullName>
    </submittedName>
</protein>
<dbReference type="GeneID" id="28894639"/>
<sequence>MPNKSSGQFSPISRDRMTLRLHQILNPYVLFHLSSVSSFIVFICHLSLIRDKKNGLRWILALREAIMVVKDPRLLITITWGFVMDHPRPSLSPIYVGLLGSQRGGTKSIH</sequence>
<keyword evidence="1" id="KW-0472">Membrane</keyword>